<comment type="caution">
    <text evidence="1">The sequence shown here is derived from an EMBL/GenBank/DDBJ whole genome shotgun (WGS) entry which is preliminary data.</text>
</comment>
<evidence type="ECO:0000313" key="1">
    <source>
        <dbReference type="EMBL" id="GFH14587.1"/>
    </source>
</evidence>
<gene>
    <name evidence="1" type="ORF">HaLaN_10673</name>
</gene>
<organism evidence="1 2">
    <name type="scientific">Haematococcus lacustris</name>
    <name type="common">Green alga</name>
    <name type="synonym">Haematococcus pluvialis</name>
    <dbReference type="NCBI Taxonomy" id="44745"/>
    <lineage>
        <taxon>Eukaryota</taxon>
        <taxon>Viridiplantae</taxon>
        <taxon>Chlorophyta</taxon>
        <taxon>core chlorophytes</taxon>
        <taxon>Chlorophyceae</taxon>
        <taxon>CS clade</taxon>
        <taxon>Chlamydomonadales</taxon>
        <taxon>Haematococcaceae</taxon>
        <taxon>Haematococcus</taxon>
    </lineage>
</organism>
<protein>
    <submittedName>
        <fullName evidence="1">Uncharacterized protein</fullName>
    </submittedName>
</protein>
<reference evidence="1 2" key="1">
    <citation type="submission" date="2020-02" db="EMBL/GenBank/DDBJ databases">
        <title>Draft genome sequence of Haematococcus lacustris strain NIES-144.</title>
        <authorList>
            <person name="Morimoto D."/>
            <person name="Nakagawa S."/>
            <person name="Yoshida T."/>
            <person name="Sawayama S."/>
        </authorList>
    </citation>
    <scope>NUCLEOTIDE SEQUENCE [LARGE SCALE GENOMIC DNA]</scope>
    <source>
        <strain evidence="1 2">NIES-144</strain>
    </source>
</reference>
<dbReference type="AlphaFoldDB" id="A0A699YWG5"/>
<name>A0A699YWG5_HAELA</name>
<keyword evidence="2" id="KW-1185">Reference proteome</keyword>
<dbReference type="Proteomes" id="UP000485058">
    <property type="component" value="Unassembled WGS sequence"/>
</dbReference>
<sequence>MSQQIQGPRHPPAHAVCLCRVVVKEVAVKLPGVEKRPPPTAALVSVSPGAVDCPAKATAFHQEKKPQQRCALTCPAQTHAQGQLDQPPGPVASHLHYWMGAG</sequence>
<accession>A0A699YWG5</accession>
<proteinExistence type="predicted"/>
<evidence type="ECO:0000313" key="2">
    <source>
        <dbReference type="Proteomes" id="UP000485058"/>
    </source>
</evidence>
<dbReference type="EMBL" id="BLLF01000745">
    <property type="protein sequence ID" value="GFH14587.1"/>
    <property type="molecule type" value="Genomic_DNA"/>
</dbReference>